<evidence type="ECO:0000313" key="3">
    <source>
        <dbReference type="Proteomes" id="UP000012040"/>
    </source>
</evidence>
<dbReference type="SUPFAM" id="SSF54909">
    <property type="entry name" value="Dimeric alpha+beta barrel"/>
    <property type="match status" value="1"/>
</dbReference>
<feature type="domain" description="Transcription regulator AsnC/Lrp ligand binding" evidence="1">
    <location>
        <begin position="24"/>
        <end position="73"/>
    </location>
</feature>
<sequence length="90" mass="11079">MWQAQVWVKWNEKTPQPENWNWQQEWPEVTSAWSVMGDWDMLLTIKANTPQEVESFIWNKLRKKEWVSNTHTTWANQVWHNPDWQWKKAG</sequence>
<dbReference type="Gene3D" id="3.30.70.920">
    <property type="match status" value="1"/>
</dbReference>
<dbReference type="EMBL" id="CP003537">
    <property type="protein sequence ID" value="AGH95801.1"/>
    <property type="molecule type" value="Genomic_DNA"/>
</dbReference>
<evidence type="ECO:0000313" key="2">
    <source>
        <dbReference type="EMBL" id="AGH95801.1"/>
    </source>
</evidence>
<proteinExistence type="predicted"/>
<dbReference type="PATRIC" id="fig|1184267.3.peg.1604"/>
<dbReference type="OrthoDB" id="5638493at2"/>
<dbReference type="AlphaFoldDB" id="M4VCN4"/>
<dbReference type="Proteomes" id="UP000012040">
    <property type="component" value="Chromosome"/>
</dbReference>
<accession>M4VCN4</accession>
<protein>
    <recommendedName>
        <fullName evidence="1">Transcription regulator AsnC/Lrp ligand binding domain-containing protein</fullName>
    </recommendedName>
</protein>
<dbReference type="STRING" id="1184267.A11Q_1585"/>
<dbReference type="InterPro" id="IPR019887">
    <property type="entry name" value="Tscrpt_reg_AsnC/Lrp_C"/>
</dbReference>
<gene>
    <name evidence="2" type="ORF">A11Q_1585</name>
</gene>
<dbReference type="RefSeq" id="WP_015470291.1">
    <property type="nucleotide sequence ID" value="NC_020813.1"/>
</dbReference>
<dbReference type="Pfam" id="PF01037">
    <property type="entry name" value="AsnC_trans_reg"/>
    <property type="match status" value="1"/>
</dbReference>
<reference evidence="2 3" key="1">
    <citation type="journal article" date="2013" name="ISME J.">
        <title>By their genes ye shall know them: genomic signatures of predatory bacteria.</title>
        <authorList>
            <person name="Pasternak Z."/>
            <person name="Pietrokovski S."/>
            <person name="Rotem O."/>
            <person name="Gophna U."/>
            <person name="Lurie-Weinberger M.N."/>
            <person name="Jurkevitch E."/>
        </authorList>
    </citation>
    <scope>NUCLEOTIDE SEQUENCE [LARGE SCALE GENOMIC DNA]</scope>
    <source>
        <strain evidence="2 3">JSS</strain>
    </source>
</reference>
<dbReference type="KEGG" id="bex:A11Q_1585"/>
<dbReference type="HOGENOM" id="CLU_2434900_0_0_7"/>
<name>M4VCN4_9BACT</name>
<organism evidence="2 3">
    <name type="scientific">Pseudobdellovibrio exovorus JSS</name>
    <dbReference type="NCBI Taxonomy" id="1184267"/>
    <lineage>
        <taxon>Bacteria</taxon>
        <taxon>Pseudomonadati</taxon>
        <taxon>Bdellovibrionota</taxon>
        <taxon>Bdellovibrionia</taxon>
        <taxon>Bdellovibrionales</taxon>
        <taxon>Pseudobdellovibrionaceae</taxon>
        <taxon>Pseudobdellovibrio</taxon>
    </lineage>
</organism>
<dbReference type="InterPro" id="IPR011008">
    <property type="entry name" value="Dimeric_a/b-barrel"/>
</dbReference>
<keyword evidence="3" id="KW-1185">Reference proteome</keyword>
<evidence type="ECO:0000259" key="1">
    <source>
        <dbReference type="Pfam" id="PF01037"/>
    </source>
</evidence>